<feature type="compositionally biased region" description="Basic and acidic residues" evidence="1">
    <location>
        <begin position="122"/>
        <end position="143"/>
    </location>
</feature>
<evidence type="ECO:0000313" key="2">
    <source>
        <dbReference type="EMBL" id="PKY59764.1"/>
    </source>
</evidence>
<feature type="region of interest" description="Disordered" evidence="1">
    <location>
        <begin position="107"/>
        <end position="148"/>
    </location>
</feature>
<protein>
    <submittedName>
        <fullName evidence="2">Uncharacterized protein</fullName>
    </submittedName>
</protein>
<dbReference type="OrthoDB" id="2427484at2759"/>
<reference evidence="2 3" key="1">
    <citation type="submission" date="2015-10" db="EMBL/GenBank/DDBJ databases">
        <title>Genome analyses suggest a sexual origin of heterokaryosis in a supposedly ancient asexual fungus.</title>
        <authorList>
            <person name="Ropars J."/>
            <person name="Sedzielewska K."/>
            <person name="Noel J."/>
            <person name="Charron P."/>
            <person name="Farinelli L."/>
            <person name="Marton T."/>
            <person name="Kruger M."/>
            <person name="Pelin A."/>
            <person name="Brachmann A."/>
            <person name="Corradi N."/>
        </authorList>
    </citation>
    <scope>NUCLEOTIDE SEQUENCE [LARGE SCALE GENOMIC DNA]</scope>
    <source>
        <strain evidence="2 3">A4</strain>
    </source>
</reference>
<name>A0A2I1HLL1_9GLOM</name>
<gene>
    <name evidence="2" type="ORF">RhiirA4_516354</name>
</gene>
<feature type="region of interest" description="Disordered" evidence="1">
    <location>
        <begin position="1"/>
        <end position="24"/>
    </location>
</feature>
<evidence type="ECO:0000256" key="1">
    <source>
        <dbReference type="SAM" id="MobiDB-lite"/>
    </source>
</evidence>
<dbReference type="EMBL" id="LLXI01003751">
    <property type="protein sequence ID" value="PKY59764.1"/>
    <property type="molecule type" value="Genomic_DNA"/>
</dbReference>
<feature type="compositionally biased region" description="Acidic residues" evidence="1">
    <location>
        <begin position="112"/>
        <end position="121"/>
    </location>
</feature>
<evidence type="ECO:0000313" key="3">
    <source>
        <dbReference type="Proteomes" id="UP000234323"/>
    </source>
</evidence>
<dbReference type="Proteomes" id="UP000234323">
    <property type="component" value="Unassembled WGS sequence"/>
</dbReference>
<dbReference type="AlphaFoldDB" id="A0A2I1HLL1"/>
<feature type="compositionally biased region" description="Basic and acidic residues" evidence="1">
    <location>
        <begin position="8"/>
        <end position="21"/>
    </location>
</feature>
<accession>A0A2I1HLL1</accession>
<dbReference type="VEuPathDB" id="FungiDB:FUN_012112"/>
<sequence length="193" mass="22254">MLSVKSSEIPKDPHTDREKSPPDPFVLVTPFDVDHRRSLVKSVSFTSANREKSLINRENSLVRTAYTETSISTILTPSVTPISYERTSRTSTPILNPMQIDLDKEIDYYNDNNDDNDDNEEHNDNRDKSDNYDKSDNHDKSDNCESLPKSHIIEGERYLMVKEFNYAMNALNGKVNAIYKLCQYIKDQQQKSI</sequence>
<proteinExistence type="predicted"/>
<keyword evidence="3" id="KW-1185">Reference proteome</keyword>
<organism evidence="2 3">
    <name type="scientific">Rhizophagus irregularis</name>
    <dbReference type="NCBI Taxonomy" id="588596"/>
    <lineage>
        <taxon>Eukaryota</taxon>
        <taxon>Fungi</taxon>
        <taxon>Fungi incertae sedis</taxon>
        <taxon>Mucoromycota</taxon>
        <taxon>Glomeromycotina</taxon>
        <taxon>Glomeromycetes</taxon>
        <taxon>Glomerales</taxon>
        <taxon>Glomeraceae</taxon>
        <taxon>Rhizophagus</taxon>
    </lineage>
</organism>
<comment type="caution">
    <text evidence="2">The sequence shown here is derived from an EMBL/GenBank/DDBJ whole genome shotgun (WGS) entry which is preliminary data.</text>
</comment>
<dbReference type="VEuPathDB" id="FungiDB:RhiirA1_476476"/>